<dbReference type="EMBL" id="GEDC01006479">
    <property type="protein sequence ID" value="JAS30819.1"/>
    <property type="molecule type" value="Transcribed_RNA"/>
</dbReference>
<feature type="compositionally biased region" description="Basic and acidic residues" evidence="10">
    <location>
        <begin position="471"/>
        <end position="497"/>
    </location>
</feature>
<organism evidence="11">
    <name type="scientific">Clastoptera arizonana</name>
    <name type="common">Arizona spittle bug</name>
    <dbReference type="NCBI Taxonomy" id="38151"/>
    <lineage>
        <taxon>Eukaryota</taxon>
        <taxon>Metazoa</taxon>
        <taxon>Ecdysozoa</taxon>
        <taxon>Arthropoda</taxon>
        <taxon>Hexapoda</taxon>
        <taxon>Insecta</taxon>
        <taxon>Pterygota</taxon>
        <taxon>Neoptera</taxon>
        <taxon>Paraneoptera</taxon>
        <taxon>Hemiptera</taxon>
        <taxon>Auchenorrhyncha</taxon>
        <taxon>Cercopoidea</taxon>
        <taxon>Clastopteridae</taxon>
        <taxon>Clastoptera</taxon>
    </lineage>
</organism>
<feature type="compositionally biased region" description="Basic and acidic residues" evidence="10">
    <location>
        <begin position="436"/>
        <end position="446"/>
    </location>
</feature>
<feature type="compositionally biased region" description="Pro residues" evidence="10">
    <location>
        <begin position="727"/>
        <end position="741"/>
    </location>
</feature>
<feature type="compositionally biased region" description="Basic and acidic residues" evidence="10">
    <location>
        <begin position="126"/>
        <end position="135"/>
    </location>
</feature>
<evidence type="ECO:0000256" key="3">
    <source>
        <dbReference type="ARBA" id="ARBA00010494"/>
    </source>
</evidence>
<dbReference type="InterPro" id="IPR029136">
    <property type="entry name" value="MDM1"/>
</dbReference>
<sequence length="892" mass="99491">MIGTFWNLCRACPSMPVDKLHSEYRSTYRWHEYTGPRQEIIRRPPQPINATTAGGNTGCGGKWVAANPAQFRNEENKMKVETTSGFEPALPRRKKNPALAYKTHEFIVMSDGDGSNDSLDTSVPVDRARSEERGGSRNRGPSRRSKSEGPPGECSGFPGPILSEYHKRYGTGLGPRTHGWVTRRDSDPSKLGQDLLMIASYMPSAGTTQTSGGVLKNAISRISTEYRLQFNWPRGSAQDNATEDIKTHGGTGPPRKSLSMGAIKPTDHISSINNPLAPVHRKKFTDADRQGGGFELEPLVGSTADMLDDEVGEEKIREETWDKGDSAQLRAKFKTEYKKRFRPFSQYDYIEGRFKPKKEEMEPLQLHELPEGDSWYREVIELRKKAGEYKHRGWGTELVPERIAELYNKQMTLWEQVSRRSSLSALSLAATTPRSVSKEEKEKENNNKSSPTKLYSVRKQSPNRTVSMQNKKVEKTEENKKEPQRSRRDMIRHHLERTTGAVDGALLHSPTREKLEPVITRRKDTNPELAVNKSPQKLSHNTSGRSQSVGPEIPITSEKSSPKRSSRGPNPSKAQMNGPVTTERHSRPTTLSTSAPSRTKSSSGSVKVSDNSKHKYASANKNYDQLHKALTSDRSKKYVEENAGSAEEANKEEEPKSEPLIDMEPVIKSPPEPTRVKSPEQILMRSPEPVNWTVPLDTGKTFTVTQNVLEGEMIGRANSEAKAWTPPAAPLAPPKSAPPQLPETEGWTSSDQEIPDDTTKNLEDPIFRSLEGESEYPEEEKCPVSERPSSSASLLSKTIDEASISLDDPTSQTILEDPVESVETIRKSKILEGNFEPSNENETEDMLRKSSISSASSKSLATDVLDKARTRFDKFWGKGKESPENENVKSTL</sequence>
<feature type="compositionally biased region" description="Basic and acidic residues" evidence="10">
    <location>
        <begin position="757"/>
        <end position="766"/>
    </location>
</feature>
<dbReference type="PANTHER" id="PTHR32078">
    <property type="entry name" value="NUCLEAR PROTEIN MDM1"/>
    <property type="match status" value="1"/>
</dbReference>
<feature type="compositionally biased region" description="Polar residues" evidence="10">
    <location>
        <begin position="567"/>
        <end position="580"/>
    </location>
</feature>
<dbReference type="GO" id="GO:0005874">
    <property type="term" value="C:microtubule"/>
    <property type="evidence" value="ECO:0007669"/>
    <property type="project" value="UniProtKB-KW"/>
</dbReference>
<accession>A0A1B6DYU0</accession>
<keyword evidence="6" id="KW-0493">Microtubule</keyword>
<comment type="subcellular location">
    <subcellularLocation>
        <location evidence="1">Cytoplasm</location>
        <location evidence="1">Cytoskeleton</location>
        <location evidence="1">Microtubule organizing center</location>
        <location evidence="1">Centrosome</location>
        <location evidence="1">Centriole</location>
    </subcellularLocation>
    <subcellularLocation>
        <location evidence="2">Nucleus</location>
    </subcellularLocation>
</comment>
<evidence type="ECO:0000256" key="1">
    <source>
        <dbReference type="ARBA" id="ARBA00004114"/>
    </source>
</evidence>
<feature type="region of interest" description="Disordered" evidence="10">
    <location>
        <begin position="720"/>
        <end position="796"/>
    </location>
</feature>
<feature type="compositionally biased region" description="Polar residues" evidence="10">
    <location>
        <begin position="458"/>
        <end position="469"/>
    </location>
</feature>
<dbReference type="GO" id="GO:0046600">
    <property type="term" value="P:negative regulation of centriole replication"/>
    <property type="evidence" value="ECO:0007669"/>
    <property type="project" value="InterPro"/>
</dbReference>
<dbReference type="GO" id="GO:0005634">
    <property type="term" value="C:nucleus"/>
    <property type="evidence" value="ECO:0007669"/>
    <property type="project" value="UniProtKB-SubCell"/>
</dbReference>
<comment type="similarity">
    <text evidence="3">Belongs to the MDM1 family.</text>
</comment>
<feature type="region of interest" description="Disordered" evidence="10">
    <location>
        <begin position="110"/>
        <end position="187"/>
    </location>
</feature>
<protein>
    <recommendedName>
        <fullName evidence="4">Nuclear protein MDM1</fullName>
    </recommendedName>
</protein>
<dbReference type="GO" id="GO:0008017">
    <property type="term" value="F:microtubule binding"/>
    <property type="evidence" value="ECO:0007669"/>
    <property type="project" value="InterPro"/>
</dbReference>
<feature type="region of interest" description="Disordered" evidence="10">
    <location>
        <begin position="235"/>
        <end position="259"/>
    </location>
</feature>
<proteinExistence type="inferred from homology"/>
<comment type="function">
    <text evidence="9">Microtubule-binding protein that negatively regulates centriole duplication. Binds to and stabilizes microtubules.</text>
</comment>
<keyword evidence="7" id="KW-0206">Cytoskeleton</keyword>
<evidence type="ECO:0000256" key="4">
    <source>
        <dbReference type="ARBA" id="ARBA00013508"/>
    </source>
</evidence>
<feature type="compositionally biased region" description="Basic and acidic residues" evidence="10">
    <location>
        <begin position="648"/>
        <end position="659"/>
    </location>
</feature>
<keyword evidence="8" id="KW-0539">Nucleus</keyword>
<feature type="compositionally biased region" description="Polar residues" evidence="10">
    <location>
        <begin position="533"/>
        <end position="549"/>
    </location>
</feature>
<evidence type="ECO:0000256" key="10">
    <source>
        <dbReference type="SAM" id="MobiDB-lite"/>
    </source>
</evidence>
<feature type="compositionally biased region" description="Low complexity" evidence="10">
    <location>
        <begin position="424"/>
        <end position="435"/>
    </location>
</feature>
<dbReference type="AlphaFoldDB" id="A0A1B6DYU0"/>
<feature type="compositionally biased region" description="Basic and acidic residues" evidence="10">
    <location>
        <begin position="624"/>
        <end position="640"/>
    </location>
</feature>
<gene>
    <name evidence="11" type="ORF">g.32420</name>
</gene>
<dbReference type="PANTHER" id="PTHR32078:SF1">
    <property type="entry name" value="NUCLEAR PROTEIN MDM1"/>
    <property type="match status" value="1"/>
</dbReference>
<evidence type="ECO:0000256" key="6">
    <source>
        <dbReference type="ARBA" id="ARBA00022701"/>
    </source>
</evidence>
<feature type="compositionally biased region" description="Low complexity" evidence="10">
    <location>
        <begin position="849"/>
        <end position="859"/>
    </location>
</feature>
<dbReference type="GO" id="GO:0005814">
    <property type="term" value="C:centriole"/>
    <property type="evidence" value="ECO:0007669"/>
    <property type="project" value="UniProtKB-SubCell"/>
</dbReference>
<evidence type="ECO:0000256" key="9">
    <source>
        <dbReference type="ARBA" id="ARBA00045771"/>
    </source>
</evidence>
<evidence type="ECO:0000256" key="5">
    <source>
        <dbReference type="ARBA" id="ARBA00022490"/>
    </source>
</evidence>
<reference evidence="11" key="1">
    <citation type="submission" date="2015-12" db="EMBL/GenBank/DDBJ databases">
        <title>De novo transcriptome assembly of four potential Pierce s Disease insect vectors from Arizona vineyards.</title>
        <authorList>
            <person name="Tassone E.E."/>
        </authorList>
    </citation>
    <scope>NUCLEOTIDE SEQUENCE</scope>
</reference>
<evidence type="ECO:0000313" key="11">
    <source>
        <dbReference type="EMBL" id="JAS30819.1"/>
    </source>
</evidence>
<feature type="region of interest" description="Disordered" evidence="10">
    <location>
        <begin position="424"/>
        <end position="684"/>
    </location>
</feature>
<feature type="compositionally biased region" description="Basic and acidic residues" evidence="10">
    <location>
        <begin position="510"/>
        <end position="526"/>
    </location>
</feature>
<name>A0A1B6DYU0_9HEMI</name>
<feature type="region of interest" description="Disordered" evidence="10">
    <location>
        <begin position="828"/>
        <end position="863"/>
    </location>
</feature>
<evidence type="ECO:0000256" key="7">
    <source>
        <dbReference type="ARBA" id="ARBA00023212"/>
    </source>
</evidence>
<dbReference type="Pfam" id="PF15501">
    <property type="entry name" value="MDM1"/>
    <property type="match status" value="1"/>
</dbReference>
<evidence type="ECO:0000256" key="2">
    <source>
        <dbReference type="ARBA" id="ARBA00004123"/>
    </source>
</evidence>
<feature type="compositionally biased region" description="Low complexity" evidence="10">
    <location>
        <begin position="592"/>
        <end position="609"/>
    </location>
</feature>
<keyword evidence="5" id="KW-0963">Cytoplasm</keyword>
<evidence type="ECO:0000256" key="8">
    <source>
        <dbReference type="ARBA" id="ARBA00023242"/>
    </source>
</evidence>